<proteinExistence type="predicted"/>
<name>A0A7K3UDV8_9HYPH</name>
<evidence type="ECO:0008006" key="3">
    <source>
        <dbReference type="Google" id="ProtNLM"/>
    </source>
</evidence>
<protein>
    <recommendedName>
        <fullName evidence="3">Alpha-2,3-sialyltransferase domain-containing protein</fullName>
    </recommendedName>
</protein>
<evidence type="ECO:0000313" key="2">
    <source>
        <dbReference type="Proteomes" id="UP000471753"/>
    </source>
</evidence>
<dbReference type="RefSeq" id="WP_164010119.1">
    <property type="nucleotide sequence ID" value="NZ_WUFT01000007.1"/>
</dbReference>
<sequence length="288" mass="32510">MAAALRKVLTFGSMLLPYGVYELRRRLSNRHKFSADVARSLAGNRQLAGRHAGQRCFILGNGPSAKGLDLSRLQGENVVTVSNGYLHSDFDKFQSRYHCVPQVTYGLMTSDDVIRWFDEMHSHLGAAELFLSSTEAELVRKHNLFAGRTVRYLVLADSFDDRRSAEIVDISRPVARVESVPVMALMIAMYLGFKEIVLLGVDHDHFLSSSYQYAFDLKVQKGMDSTANADGTLRTNRHDDFQTLARLWRQYRAIANIAKANGIRIVNSTPGGALDEFDRRPFEAWFEE</sequence>
<accession>A0A7K3UDV8</accession>
<gene>
    <name evidence="1" type="ORF">GR197_13285</name>
</gene>
<reference evidence="1 2" key="1">
    <citation type="submission" date="2019-12" db="EMBL/GenBank/DDBJ databases">
        <title>Rhizobium genotypes associated with high levels of biological nitrogen fixation by grain legumes in a temperate-maritime cropping system.</title>
        <authorList>
            <person name="Maluk M."/>
            <person name="Francesc Ferrando Molina F."/>
            <person name="Lopez Del Egido L."/>
            <person name="Lafos M."/>
            <person name="Langarica-Fuentes A."/>
            <person name="Gebre Yohannes G."/>
            <person name="Young M.W."/>
            <person name="Martin P."/>
            <person name="Gantlett R."/>
            <person name="Kenicer G."/>
            <person name="Hawes C."/>
            <person name="Begg G.S."/>
            <person name="Quilliam R.S."/>
            <person name="Squire G.R."/>
            <person name="Poole P.S."/>
            <person name="Young P.W."/>
            <person name="Iannetta P.M."/>
            <person name="James E.K."/>
        </authorList>
    </citation>
    <scope>NUCLEOTIDE SEQUENCE [LARGE SCALE GENOMIC DNA]</scope>
    <source>
        <strain evidence="1 2">JHI366</strain>
    </source>
</reference>
<organism evidence="1 2">
    <name type="scientific">Rhizobium phaseoli</name>
    <dbReference type="NCBI Taxonomy" id="396"/>
    <lineage>
        <taxon>Bacteria</taxon>
        <taxon>Pseudomonadati</taxon>
        <taxon>Pseudomonadota</taxon>
        <taxon>Alphaproteobacteria</taxon>
        <taxon>Hyphomicrobiales</taxon>
        <taxon>Rhizobiaceae</taxon>
        <taxon>Rhizobium/Agrobacterium group</taxon>
        <taxon>Rhizobium</taxon>
    </lineage>
</organism>
<evidence type="ECO:0000313" key="1">
    <source>
        <dbReference type="EMBL" id="NEJ71504.1"/>
    </source>
</evidence>
<comment type="caution">
    <text evidence="1">The sequence shown here is derived from an EMBL/GenBank/DDBJ whole genome shotgun (WGS) entry which is preliminary data.</text>
</comment>
<dbReference type="AlphaFoldDB" id="A0A7K3UDV8"/>
<dbReference type="EMBL" id="WUFT01000007">
    <property type="protein sequence ID" value="NEJ71504.1"/>
    <property type="molecule type" value="Genomic_DNA"/>
</dbReference>
<dbReference type="Gene3D" id="3.90.1480.10">
    <property type="entry name" value="Alpha-2,3-sialyltransferase"/>
    <property type="match status" value="1"/>
</dbReference>
<dbReference type="Proteomes" id="UP000471753">
    <property type="component" value="Unassembled WGS sequence"/>
</dbReference>